<dbReference type="PANTHER" id="PTHR48153:SF2">
    <property type="entry name" value="UFM1-SPECIFIC PROTEASE 2"/>
    <property type="match status" value="1"/>
</dbReference>
<evidence type="ECO:0000256" key="4">
    <source>
        <dbReference type="ARBA" id="ARBA00022801"/>
    </source>
</evidence>
<dbReference type="GO" id="GO:0005634">
    <property type="term" value="C:nucleus"/>
    <property type="evidence" value="ECO:0007669"/>
    <property type="project" value="TreeGrafter"/>
</dbReference>
<evidence type="ECO:0000256" key="7">
    <source>
        <dbReference type="ARBA" id="ARBA00073264"/>
    </source>
</evidence>
<keyword evidence="3" id="KW-0833">Ubl conjugation pathway</keyword>
<dbReference type="GO" id="GO:0006508">
    <property type="term" value="P:proteolysis"/>
    <property type="evidence" value="ECO:0007669"/>
    <property type="project" value="UniProtKB-KW"/>
</dbReference>
<feature type="domain" description="UFSP2 second" evidence="9">
    <location>
        <begin position="139"/>
        <end position="333"/>
    </location>
</feature>
<proteinExistence type="evidence at transcript level"/>
<keyword evidence="2 10" id="KW-0645">Protease</keyword>
<evidence type="ECO:0000313" key="10">
    <source>
        <dbReference type="EMBL" id="LAB70236.1"/>
    </source>
</evidence>
<evidence type="ECO:0000256" key="3">
    <source>
        <dbReference type="ARBA" id="ARBA00022786"/>
    </source>
</evidence>
<dbReference type="Gene3D" id="3.90.70.130">
    <property type="match status" value="1"/>
</dbReference>
<dbReference type="GO" id="GO:0005783">
    <property type="term" value="C:endoplasmic reticulum"/>
    <property type="evidence" value="ECO:0007669"/>
    <property type="project" value="TreeGrafter"/>
</dbReference>
<dbReference type="PANTHER" id="PTHR48153">
    <property type="entry name" value="UFM1-SPECIFIC PROTEASE 2"/>
    <property type="match status" value="1"/>
</dbReference>
<keyword evidence="4" id="KW-0378">Hydrolase</keyword>
<evidence type="ECO:0000256" key="2">
    <source>
        <dbReference type="ARBA" id="ARBA00022670"/>
    </source>
</evidence>
<feature type="domain" description="UFSP1/2/DUB catalytic" evidence="8">
    <location>
        <begin position="358"/>
        <end position="541"/>
    </location>
</feature>
<evidence type="ECO:0000259" key="8">
    <source>
        <dbReference type="Pfam" id="PF07910"/>
    </source>
</evidence>
<evidence type="ECO:0000259" key="9">
    <source>
        <dbReference type="Pfam" id="PF20908"/>
    </source>
</evidence>
<evidence type="ECO:0000256" key="1">
    <source>
        <dbReference type="ARBA" id="ARBA00008552"/>
    </source>
</evidence>
<dbReference type="Pfam" id="PF20908">
    <property type="entry name" value="UfSP2_N"/>
    <property type="match status" value="1"/>
</dbReference>
<evidence type="ECO:0000256" key="5">
    <source>
        <dbReference type="ARBA" id="ARBA00022807"/>
    </source>
</evidence>
<keyword evidence="5" id="KW-0788">Thiol protease</keyword>
<dbReference type="GO" id="GO:0071567">
    <property type="term" value="F:deUFMylase activity"/>
    <property type="evidence" value="ECO:0007669"/>
    <property type="project" value="TreeGrafter"/>
</dbReference>
<name>A0A2P2I8J0_9CRUS</name>
<accession>A0A2P2I8J0</accession>
<reference evidence="10" key="1">
    <citation type="journal article" date="2018" name="Biosci. Biotechnol. Biochem.">
        <title>Polysaccharide hydrolase of the hadal zone amphipods Hirondellea gigas.</title>
        <authorList>
            <person name="Kobayashi H."/>
            <person name="Nagahama T."/>
            <person name="Arai W."/>
            <person name="Sasagawa Y."/>
            <person name="Umeda M."/>
            <person name="Hayashi T."/>
            <person name="Nikaido I."/>
            <person name="Watanabe H."/>
            <person name="Oguri K."/>
            <person name="Kitazato H."/>
            <person name="Fujioka K."/>
            <person name="Kido Y."/>
            <person name="Takami H."/>
        </authorList>
    </citation>
    <scope>NUCLEOTIDE SEQUENCE</scope>
    <source>
        <tissue evidence="10">Whole body</tissue>
    </source>
</reference>
<dbReference type="Pfam" id="PF07910">
    <property type="entry name" value="Peptidase_C78"/>
    <property type="match status" value="1"/>
</dbReference>
<dbReference type="InterPro" id="IPR012462">
    <property type="entry name" value="UFSP1/2_DUB_cat"/>
</dbReference>
<comment type="similarity">
    <text evidence="1">Belongs to the peptidase C78 family.</text>
</comment>
<dbReference type="FunFam" id="3.90.70.130:FF:000001">
    <property type="entry name" value="Probable Ufm1-specific protease 2"/>
    <property type="match status" value="1"/>
</dbReference>
<sequence>MLILQRLQSLKTASSGDVYGVQDGVTGDVTMLAVTVARLPHAPSLLLPPALHLLASFTCLPEGGQQSTAQKQHSSERNLHLTVKNKVVNVEQHDEGSDKWRVLKYSIVSQEQFEQQMVACRTTGRLDLSCNVAQAADIESTVSRWSSLLHSAASFRLRDTKLVLGIKGVLSSEHELDNVGDLIHNHNKNGYKKLNNLTFDLFVNRSCSSSTDAPHLIINNTNTKVQNTFLELDCVAYVFRSTPVVEVGRVLQQSILQKLQLAKYWLGKLHNENIKGNLESINVLPYKAGHLYTLMYPNNSSDDKLEDYRKSVHECFLLPMKTPLMRRVNGYVFELSKEEYQLCNTHIGLKAPAVSGMTSITQGIYSYHHYMQDKFNDNKWGCAYRSLQTIVSWFRHQGYTTKTVPTHTQIQQCLVNIGDKQSKFVGSRDWIGSTEVGFVLENYLGVTSRFLTVSSGSELGEKGRELVHHFSTQGTPIMIGGGVLAHTILGVAWDPESGDISYLILDPHYTGAEDLTTIQRMGWCGWKGSSFWNDKAYYNLCMPQRPAMI</sequence>
<dbReference type="EMBL" id="IACF01004647">
    <property type="protein sequence ID" value="LAB70236.1"/>
    <property type="molecule type" value="mRNA"/>
</dbReference>
<dbReference type="AlphaFoldDB" id="A0A2P2I8J0"/>
<evidence type="ECO:0000256" key="6">
    <source>
        <dbReference type="ARBA" id="ARBA00057559"/>
    </source>
</evidence>
<comment type="function">
    <text evidence="6">Thiol protease which recognizes and hydrolyzes the peptide bond at the C-terminal Gly of UFM1, a ubiquitin-like modifier protein bound to a number of target proteins. Does not hydrolyze SUMO1 or ISG15 ubiquitin-like proteins.</text>
</comment>
<organism evidence="10">
    <name type="scientific">Hirondellea gigas</name>
    <dbReference type="NCBI Taxonomy" id="1518452"/>
    <lineage>
        <taxon>Eukaryota</taxon>
        <taxon>Metazoa</taxon>
        <taxon>Ecdysozoa</taxon>
        <taxon>Arthropoda</taxon>
        <taxon>Crustacea</taxon>
        <taxon>Multicrustacea</taxon>
        <taxon>Malacostraca</taxon>
        <taxon>Eumalacostraca</taxon>
        <taxon>Peracarida</taxon>
        <taxon>Amphipoda</taxon>
        <taxon>Amphilochidea</taxon>
        <taxon>Lysianassida</taxon>
        <taxon>Lysianassidira</taxon>
        <taxon>Lysianassoidea</taxon>
        <taxon>Lysianassidae</taxon>
        <taxon>Hirondellea</taxon>
    </lineage>
</organism>
<protein>
    <recommendedName>
        <fullName evidence="7">Probable Ufm1-specific protease 2</fullName>
    </recommendedName>
</protein>
<dbReference type="InterPro" id="IPR049387">
    <property type="entry name" value="UFSP2-like_2nd"/>
</dbReference>